<gene>
    <name evidence="5" type="primary">LOC107800149</name>
</gene>
<proteinExistence type="predicted"/>
<dbReference type="RefSeq" id="XP_016478790.1">
    <property type="nucleotide sequence ID" value="XM_016623304.2"/>
</dbReference>
<dbReference type="InterPro" id="IPR004330">
    <property type="entry name" value="FAR1_DNA_bnd_dom"/>
</dbReference>
<evidence type="ECO:0000313" key="4">
    <source>
        <dbReference type="Proteomes" id="UP000790787"/>
    </source>
</evidence>
<dbReference type="KEGG" id="nta:107800149"/>
<reference evidence="4" key="1">
    <citation type="journal article" date="2014" name="Nat. Commun.">
        <title>The tobacco genome sequence and its comparison with those of tomato and potato.</title>
        <authorList>
            <person name="Sierro N."/>
            <person name="Battey J.N."/>
            <person name="Ouadi S."/>
            <person name="Bakaher N."/>
            <person name="Bovet L."/>
            <person name="Willig A."/>
            <person name="Goepfert S."/>
            <person name="Peitsch M.C."/>
            <person name="Ivanov N.V."/>
        </authorList>
    </citation>
    <scope>NUCLEOTIDE SEQUENCE [LARGE SCALE GENOMIC DNA]</scope>
</reference>
<evidence type="ECO:0000313" key="5">
    <source>
        <dbReference type="RefSeq" id="XP_016478790.1"/>
    </source>
</evidence>
<evidence type="ECO:0000256" key="1">
    <source>
        <dbReference type="SAM" id="Coils"/>
    </source>
</evidence>
<feature type="domain" description="FAR1" evidence="3">
    <location>
        <begin position="51"/>
        <end position="136"/>
    </location>
</feature>
<dbReference type="RefSeq" id="XP_016478790.1">
    <property type="nucleotide sequence ID" value="XM_016623304.1"/>
</dbReference>
<dbReference type="GeneID" id="107800149"/>
<dbReference type="Pfam" id="PF03101">
    <property type="entry name" value="FAR1"/>
    <property type="match status" value="1"/>
</dbReference>
<dbReference type="AlphaFoldDB" id="A0A1S4AQE7"/>
<sequence length="217" mass="24884">MMTMDVQISEDSGARRLESSAIGQVSTSEADRTQEPYEGMIFESEEAARAYYDEYAGRAGFITRVLSSRKSERDGSIISRGLGCRGIPDNQRSGSIANQKRDRRRDGCTAMILVKREKPGTWVVRKFVRDHNHPLVISPSKRRPTFDEKDKKIQELTAELRIKKRLSAAYREQLLSLMKDVDSHSEHMSTKVQAVRRILKELEAKKQELSNHSRHHK</sequence>
<feature type="region of interest" description="Disordered" evidence="2">
    <location>
        <begin position="1"/>
        <end position="33"/>
    </location>
</feature>
<dbReference type="OMA" id="PCEGMLF"/>
<dbReference type="Proteomes" id="UP000790787">
    <property type="component" value="Chromosome 22"/>
</dbReference>
<evidence type="ECO:0000256" key="2">
    <source>
        <dbReference type="SAM" id="MobiDB-lite"/>
    </source>
</evidence>
<dbReference type="STRING" id="4097.A0A1S4AQE7"/>
<dbReference type="PANTHER" id="PTHR46328:SF8">
    <property type="entry name" value="PROTEIN FAR1-RELATED SEQUENCE 2-LIKE"/>
    <property type="match status" value="1"/>
</dbReference>
<protein>
    <submittedName>
        <fullName evidence="5">Protein FAR1-RELATED SEQUENCE 2</fullName>
    </submittedName>
</protein>
<dbReference type="OrthoDB" id="1886686at2759"/>
<accession>A0A1S4AQE7</accession>
<dbReference type="PaxDb" id="4097-A0A1S4AQE7"/>
<keyword evidence="1" id="KW-0175">Coiled coil</keyword>
<name>A0A1S4AQE7_TOBAC</name>
<dbReference type="PANTHER" id="PTHR46328">
    <property type="entry name" value="FAR-RED IMPAIRED RESPONSIVE (FAR1) FAMILY PROTEIN-RELATED"/>
    <property type="match status" value="1"/>
</dbReference>
<organism evidence="4 5">
    <name type="scientific">Nicotiana tabacum</name>
    <name type="common">Common tobacco</name>
    <dbReference type="NCBI Taxonomy" id="4097"/>
    <lineage>
        <taxon>Eukaryota</taxon>
        <taxon>Viridiplantae</taxon>
        <taxon>Streptophyta</taxon>
        <taxon>Embryophyta</taxon>
        <taxon>Tracheophyta</taxon>
        <taxon>Spermatophyta</taxon>
        <taxon>Magnoliopsida</taxon>
        <taxon>eudicotyledons</taxon>
        <taxon>Gunneridae</taxon>
        <taxon>Pentapetalae</taxon>
        <taxon>asterids</taxon>
        <taxon>lamiids</taxon>
        <taxon>Solanales</taxon>
        <taxon>Solanaceae</taxon>
        <taxon>Nicotianoideae</taxon>
        <taxon>Nicotianeae</taxon>
        <taxon>Nicotiana</taxon>
    </lineage>
</organism>
<keyword evidence="4" id="KW-1185">Reference proteome</keyword>
<feature type="coiled-coil region" evidence="1">
    <location>
        <begin position="153"/>
        <end position="215"/>
    </location>
</feature>
<evidence type="ECO:0000259" key="3">
    <source>
        <dbReference type="Pfam" id="PF03101"/>
    </source>
</evidence>
<reference evidence="5" key="2">
    <citation type="submission" date="2025-08" db="UniProtKB">
        <authorList>
            <consortium name="RefSeq"/>
        </authorList>
    </citation>
    <scope>IDENTIFICATION</scope>
    <source>
        <tissue evidence="5">Leaf</tissue>
    </source>
</reference>